<accession>A0A420GBK4</accession>
<dbReference type="EMBL" id="MCAQ01000001">
    <property type="protein sequence ID" value="RKF42556.1"/>
    <property type="molecule type" value="Genomic_DNA"/>
</dbReference>
<protein>
    <submittedName>
        <fullName evidence="1">Uncharacterized protein</fullName>
    </submittedName>
</protein>
<sequence>MENMMKKRTISWIVILVIALFFLFGIKYETVLYIGMSSPALDGYSIDIKVKIDGNFVLNDSINNNPYKYNTLKKKLKIGFRRVEISSNRAKVHTIKEIFVLPNQFILLEFLPRLRSEGEEPEFFITHGFKPFRYE</sequence>
<evidence type="ECO:0000313" key="2">
    <source>
        <dbReference type="Proteomes" id="UP000286402"/>
    </source>
</evidence>
<dbReference type="Proteomes" id="UP000286402">
    <property type="component" value="Unassembled WGS sequence"/>
</dbReference>
<keyword evidence="2" id="KW-1185">Reference proteome</keyword>
<name>A0A420GBK4_9SPHI</name>
<reference evidence="1 2" key="1">
    <citation type="submission" date="2016-07" db="EMBL/GenBank/DDBJ databases">
        <title>Genome analysis of Sphingobacterium siyangense T12B17.</title>
        <authorList>
            <person name="Xu D."/>
            <person name="Su Y."/>
            <person name="Zheng S."/>
        </authorList>
    </citation>
    <scope>NUCLEOTIDE SEQUENCE [LARGE SCALE GENOMIC DNA]</scope>
    <source>
        <strain evidence="1 2">T12B17</strain>
    </source>
</reference>
<evidence type="ECO:0000313" key="1">
    <source>
        <dbReference type="EMBL" id="RKF42556.1"/>
    </source>
</evidence>
<dbReference type="AlphaFoldDB" id="A0A420GBK4"/>
<comment type="caution">
    <text evidence="1">The sequence shown here is derived from an EMBL/GenBank/DDBJ whole genome shotgun (WGS) entry which is preliminary data.</text>
</comment>
<organism evidence="1 2">
    <name type="scientific">Sphingobacterium siyangense</name>
    <dbReference type="NCBI Taxonomy" id="459529"/>
    <lineage>
        <taxon>Bacteria</taxon>
        <taxon>Pseudomonadati</taxon>
        <taxon>Bacteroidota</taxon>
        <taxon>Sphingobacteriia</taxon>
        <taxon>Sphingobacteriales</taxon>
        <taxon>Sphingobacteriaceae</taxon>
        <taxon>Sphingobacterium</taxon>
    </lineage>
</organism>
<gene>
    <name evidence="1" type="ORF">BCY89_03540</name>
</gene>
<proteinExistence type="predicted"/>